<keyword evidence="2" id="KW-0521">NADP</keyword>
<dbReference type="SUPFAM" id="SSF51735">
    <property type="entry name" value="NAD(P)-binding Rossmann-fold domains"/>
    <property type="match status" value="1"/>
</dbReference>
<reference evidence="6 7" key="1">
    <citation type="submission" date="2020-06" db="EMBL/GenBank/DDBJ databases">
        <title>Actinomadura xiongansis sp. nov., isolated from soil of Baiyangdian.</title>
        <authorList>
            <person name="Zhang X."/>
        </authorList>
    </citation>
    <scope>NUCLEOTIDE SEQUENCE [LARGE SCALE GENOMIC DNA]</scope>
    <source>
        <strain evidence="6 7">HBUM206468</strain>
    </source>
</reference>
<dbReference type="PANTHER" id="PTHR43490">
    <property type="entry name" value="(+)-NEOMENTHOL DEHYDROGENASE"/>
    <property type="match status" value="1"/>
</dbReference>
<evidence type="ECO:0000256" key="3">
    <source>
        <dbReference type="ARBA" id="ARBA00023002"/>
    </source>
</evidence>
<keyword evidence="7" id="KW-1185">Reference proteome</keyword>
<evidence type="ECO:0000256" key="4">
    <source>
        <dbReference type="RuleBase" id="RU000363"/>
    </source>
</evidence>
<accession>A0ABR7LRJ2</accession>
<keyword evidence="3" id="KW-0560">Oxidoreductase</keyword>
<comment type="similarity">
    <text evidence="1 4">Belongs to the short-chain dehydrogenases/reductases (SDR) family.</text>
</comment>
<evidence type="ECO:0000256" key="5">
    <source>
        <dbReference type="SAM" id="MobiDB-lite"/>
    </source>
</evidence>
<dbReference type="InterPro" id="IPR002347">
    <property type="entry name" value="SDR_fam"/>
</dbReference>
<dbReference type="InterPro" id="IPR036291">
    <property type="entry name" value="NAD(P)-bd_dom_sf"/>
</dbReference>
<dbReference type="Proteomes" id="UP000805614">
    <property type="component" value="Unassembled WGS sequence"/>
</dbReference>
<dbReference type="Pfam" id="PF00106">
    <property type="entry name" value="adh_short"/>
    <property type="match status" value="1"/>
</dbReference>
<protein>
    <submittedName>
        <fullName evidence="6">SDR family NAD(P)-dependent oxidoreductase</fullName>
    </submittedName>
</protein>
<dbReference type="PRINTS" id="PR00080">
    <property type="entry name" value="SDRFAMILY"/>
</dbReference>
<dbReference type="PRINTS" id="PR00081">
    <property type="entry name" value="GDHRDH"/>
</dbReference>
<sequence>MTQVLPEVRPVRRRHEHHSATGHPLTGPPSTRFEGVFPVCRRSRTVVVERDVCRAAPALLHRTRIRQRRGLVPTNRIALITGANQGIGKQVAKELVSDGVTVFVGSRDLARGKAAAAEIGDGATALQIDVTDAASIASAAERIREEAGRLDLLVNNAAISTTRADVGDMAELRALSEPSIAPLDEVRAVWEVNVFGALAVYQAMLPLLRKSSDARIVNVTSALGSLTTAADPAFAYRSTFEPVYSASKTALNAVTLSMMMELEATDIKVNLVSPGFANTSLVNFEGKESVEDAAREVVRVARLGPTGPTGTFTLWEGVEVPW</sequence>
<evidence type="ECO:0000313" key="7">
    <source>
        <dbReference type="Proteomes" id="UP000805614"/>
    </source>
</evidence>
<evidence type="ECO:0000256" key="2">
    <source>
        <dbReference type="ARBA" id="ARBA00022857"/>
    </source>
</evidence>
<dbReference type="PANTHER" id="PTHR43490:SF99">
    <property type="entry name" value="SHORT-CHAIN DEHYDROGENASE_REDUCTASE"/>
    <property type="match status" value="1"/>
</dbReference>
<dbReference type="PROSITE" id="PS00061">
    <property type="entry name" value="ADH_SHORT"/>
    <property type="match status" value="1"/>
</dbReference>
<name>A0ABR7LRJ2_9ACTN</name>
<dbReference type="Gene3D" id="3.40.50.720">
    <property type="entry name" value="NAD(P)-binding Rossmann-like Domain"/>
    <property type="match status" value="1"/>
</dbReference>
<evidence type="ECO:0000313" key="6">
    <source>
        <dbReference type="EMBL" id="MBC6467095.1"/>
    </source>
</evidence>
<proteinExistence type="inferred from homology"/>
<feature type="region of interest" description="Disordered" evidence="5">
    <location>
        <begin position="1"/>
        <end position="31"/>
    </location>
</feature>
<dbReference type="EMBL" id="JABVEC010000011">
    <property type="protein sequence ID" value="MBC6467095.1"/>
    <property type="molecule type" value="Genomic_DNA"/>
</dbReference>
<evidence type="ECO:0000256" key="1">
    <source>
        <dbReference type="ARBA" id="ARBA00006484"/>
    </source>
</evidence>
<organism evidence="6 7">
    <name type="scientific">Actinomadura alba</name>
    <dbReference type="NCBI Taxonomy" id="406431"/>
    <lineage>
        <taxon>Bacteria</taxon>
        <taxon>Bacillati</taxon>
        <taxon>Actinomycetota</taxon>
        <taxon>Actinomycetes</taxon>
        <taxon>Streptosporangiales</taxon>
        <taxon>Thermomonosporaceae</taxon>
        <taxon>Actinomadura</taxon>
    </lineage>
</organism>
<dbReference type="InterPro" id="IPR020904">
    <property type="entry name" value="Sc_DH/Rdtase_CS"/>
</dbReference>
<gene>
    <name evidence="6" type="ORF">HKK74_16520</name>
</gene>
<comment type="caution">
    <text evidence="6">The sequence shown here is derived from an EMBL/GenBank/DDBJ whole genome shotgun (WGS) entry which is preliminary data.</text>
</comment>